<feature type="compositionally biased region" description="Low complexity" evidence="2">
    <location>
        <begin position="467"/>
        <end position="493"/>
    </location>
</feature>
<dbReference type="PANTHER" id="PTHR31807:SF37">
    <property type="entry name" value="HAUS AUGMIN-LIKE COMPLEX SUBUNIT 8"/>
    <property type="match status" value="1"/>
</dbReference>
<dbReference type="Proteomes" id="UP000886520">
    <property type="component" value="Chromosome 6"/>
</dbReference>
<dbReference type="InterPro" id="IPR007573">
    <property type="entry name" value="QWRF"/>
</dbReference>
<dbReference type="GO" id="GO:0051225">
    <property type="term" value="P:spindle assembly"/>
    <property type="evidence" value="ECO:0007669"/>
    <property type="project" value="TreeGrafter"/>
</dbReference>
<feature type="compositionally biased region" description="Basic and acidic residues" evidence="2">
    <location>
        <begin position="394"/>
        <end position="406"/>
    </location>
</feature>
<dbReference type="EMBL" id="JABFUD020000006">
    <property type="protein sequence ID" value="KAI5078407.1"/>
    <property type="molecule type" value="Genomic_DNA"/>
</dbReference>
<dbReference type="AlphaFoldDB" id="A0A9D4V323"/>
<feature type="region of interest" description="Disordered" evidence="2">
    <location>
        <begin position="236"/>
        <end position="329"/>
    </location>
</feature>
<dbReference type="GO" id="GO:0005880">
    <property type="term" value="C:nuclear microtubule"/>
    <property type="evidence" value="ECO:0007669"/>
    <property type="project" value="TreeGrafter"/>
</dbReference>
<protein>
    <recommendedName>
        <fullName evidence="5">AUGMIN subunit 8</fullName>
    </recommendedName>
</protein>
<organism evidence="3 4">
    <name type="scientific">Adiantum capillus-veneris</name>
    <name type="common">Maidenhair fern</name>
    <dbReference type="NCBI Taxonomy" id="13818"/>
    <lineage>
        <taxon>Eukaryota</taxon>
        <taxon>Viridiplantae</taxon>
        <taxon>Streptophyta</taxon>
        <taxon>Embryophyta</taxon>
        <taxon>Tracheophyta</taxon>
        <taxon>Polypodiopsida</taxon>
        <taxon>Polypodiidae</taxon>
        <taxon>Polypodiales</taxon>
        <taxon>Pteridineae</taxon>
        <taxon>Pteridaceae</taxon>
        <taxon>Vittarioideae</taxon>
        <taxon>Adiantum</taxon>
    </lineage>
</organism>
<proteinExistence type="inferred from homology"/>
<reference evidence="3" key="1">
    <citation type="submission" date="2021-01" db="EMBL/GenBank/DDBJ databases">
        <title>Adiantum capillus-veneris genome.</title>
        <authorList>
            <person name="Fang Y."/>
            <person name="Liao Q."/>
        </authorList>
    </citation>
    <scope>NUCLEOTIDE SEQUENCE</scope>
    <source>
        <strain evidence="3">H3</strain>
        <tissue evidence="3">Leaf</tissue>
    </source>
</reference>
<dbReference type="OrthoDB" id="1924320at2759"/>
<feature type="compositionally biased region" description="Low complexity" evidence="2">
    <location>
        <begin position="552"/>
        <end position="591"/>
    </location>
</feature>
<comment type="similarity">
    <text evidence="1">Belongs to the QWRF family.</text>
</comment>
<feature type="compositionally biased region" description="Low complexity" evidence="2">
    <location>
        <begin position="407"/>
        <end position="416"/>
    </location>
</feature>
<dbReference type="GO" id="GO:0005737">
    <property type="term" value="C:cytoplasm"/>
    <property type="evidence" value="ECO:0007669"/>
    <property type="project" value="TreeGrafter"/>
</dbReference>
<name>A0A9D4V323_ADICA</name>
<feature type="region of interest" description="Disordered" evidence="2">
    <location>
        <begin position="545"/>
        <end position="613"/>
    </location>
</feature>
<dbReference type="PANTHER" id="PTHR31807">
    <property type="entry name" value="AUGMIN FAMILY MEMBER"/>
    <property type="match status" value="1"/>
</dbReference>
<feature type="region of interest" description="Disordered" evidence="2">
    <location>
        <begin position="1"/>
        <end position="25"/>
    </location>
</feature>
<dbReference type="GO" id="GO:0008017">
    <property type="term" value="F:microtubule binding"/>
    <property type="evidence" value="ECO:0007669"/>
    <property type="project" value="TreeGrafter"/>
</dbReference>
<evidence type="ECO:0000256" key="1">
    <source>
        <dbReference type="ARBA" id="ARBA00010016"/>
    </source>
</evidence>
<feature type="region of interest" description="Disordered" evidence="2">
    <location>
        <begin position="101"/>
        <end position="224"/>
    </location>
</feature>
<comment type="caution">
    <text evidence="3">The sequence shown here is derived from an EMBL/GenBank/DDBJ whole genome shotgun (WGS) entry which is preliminary data.</text>
</comment>
<feature type="compositionally biased region" description="Polar residues" evidence="2">
    <location>
        <begin position="382"/>
        <end position="391"/>
    </location>
</feature>
<dbReference type="Pfam" id="PF04484">
    <property type="entry name" value="QWRF"/>
    <property type="match status" value="1"/>
</dbReference>
<gene>
    <name evidence="3" type="ORF">GOP47_0006078</name>
</gene>
<feature type="compositionally biased region" description="Basic and acidic residues" evidence="2">
    <location>
        <begin position="190"/>
        <end position="207"/>
    </location>
</feature>
<feature type="compositionally biased region" description="Polar residues" evidence="2">
    <location>
        <begin position="299"/>
        <end position="328"/>
    </location>
</feature>
<sequence>MGRRSSSQFLHRPQVRQSRARSAPPAPGWCITSCIAQYLGSQYLDRKSKLTLISKAEEAFIQLGRCHCQGALWFLDDHDRALLRMVMSEVACLVQSPHQANHANGETGIAGSALRRPRNREVTSRYKSPSTPSVVSPAAANRRYPTPNKDCSKNEPSTASPAPVSIRRFPTPNVDRSTHATDVPSPKRAVSVERRRPSPTRTAEHSSSKQPNDATTPVLPRRTSVRAELLWPSTRSLTSSMQLDSLPLPPTGQPKKQVENRGKCSNVSADQTLRPSANVVQKPAKSRRPTPERKATPLRYQNSDQAENARPQENLQKQHGRPGSSNVKISGAALGRSIDLSNDRERPPSKAAAILLQGKYANGSSSVSQNVGFSGAISMSVSEGRTVSSISLKPRPESRGRGRDSPSRSSRGPNSPLVSGKGPNKASPPSVTSQGAVDQVVNPARLIGQAVELASSDVPSIPDAASDSESVSSGGTTTTTSSSGRGTPGSVSVNRGVRGTTVPARFWQDAASRSKRLPENKLRSSMPESEFAAAALSRVGVRCKTVESPQGSHSVQSGSASSSPWSSTTPIRSGSSFLPPQQPLSPSKVSPYRNIPSPLRSRGGPSLNPGGQRSSSAALMLNFGADVRRGRKGLSLVEEIHLHRILHNRLLQWRFVNGRADGAMNEQTAGAEKMLYNVCVRIFDLRSSVIAKKIQLHQARQAQRLDALLSCQKSSLEDWSTLQGDHLNALEGAVRALEAAVLRVPVTGGVKADVPAVQDAISSAFDVMNLIENSAVYLLPKADKTNCLVSELGLVAAQERVLLEECASLLATASSLEVEERSIRTQLVQCEHERARVLGHLMDTTSSLPETAVV</sequence>
<evidence type="ECO:0000313" key="3">
    <source>
        <dbReference type="EMBL" id="KAI5078407.1"/>
    </source>
</evidence>
<feature type="region of interest" description="Disordered" evidence="2">
    <location>
        <begin position="458"/>
        <end position="526"/>
    </location>
</feature>
<feature type="compositionally biased region" description="Polar residues" evidence="2">
    <location>
        <begin position="263"/>
        <end position="279"/>
    </location>
</feature>
<evidence type="ECO:0000256" key="2">
    <source>
        <dbReference type="SAM" id="MobiDB-lite"/>
    </source>
</evidence>
<evidence type="ECO:0008006" key="5">
    <source>
        <dbReference type="Google" id="ProtNLM"/>
    </source>
</evidence>
<accession>A0A9D4V323</accession>
<feature type="region of interest" description="Disordered" evidence="2">
    <location>
        <begin position="382"/>
        <end position="435"/>
    </location>
</feature>
<feature type="compositionally biased region" description="Low complexity" evidence="2">
    <location>
        <begin position="128"/>
        <end position="140"/>
    </location>
</feature>
<keyword evidence="4" id="KW-1185">Reference proteome</keyword>
<evidence type="ECO:0000313" key="4">
    <source>
        <dbReference type="Proteomes" id="UP000886520"/>
    </source>
</evidence>